<keyword evidence="3 5" id="KW-1133">Transmembrane helix</keyword>
<dbReference type="Gene3D" id="2.30.42.10">
    <property type="match status" value="1"/>
</dbReference>
<dbReference type="RefSeq" id="WP_013684355.1">
    <property type="nucleotide sequence ID" value="NC_015320.1"/>
</dbReference>
<dbReference type="InterPro" id="IPR036034">
    <property type="entry name" value="PDZ_sf"/>
</dbReference>
<dbReference type="GO" id="GO:0031293">
    <property type="term" value="P:membrane protein intracellular domain proteolysis"/>
    <property type="evidence" value="ECO:0007669"/>
    <property type="project" value="TreeGrafter"/>
</dbReference>
<dbReference type="STRING" id="693661.Arcve_1700"/>
<dbReference type="GeneID" id="10394826"/>
<reference evidence="7 8" key="1">
    <citation type="submission" date="2011-03" db="EMBL/GenBank/DDBJ databases">
        <title>The complete genome of Archaeoglobus veneficus SNP6.</title>
        <authorList>
            <consortium name="US DOE Joint Genome Institute (JGI-PGF)"/>
            <person name="Lucas S."/>
            <person name="Copeland A."/>
            <person name="Lapidus A."/>
            <person name="Bruce D."/>
            <person name="Goodwin L."/>
            <person name="Pitluck S."/>
            <person name="Kyrpides N."/>
            <person name="Mavromatis K."/>
            <person name="Pagani I."/>
            <person name="Ivanova N."/>
            <person name="Mikhailova N."/>
            <person name="Lu M."/>
            <person name="Detter J.C."/>
            <person name="Tapia R."/>
            <person name="Han C."/>
            <person name="Land M."/>
            <person name="Hauser L."/>
            <person name="Markowitz V."/>
            <person name="Cheng J.-F."/>
            <person name="Hugenholtz P."/>
            <person name="Woyke T."/>
            <person name="Wu D."/>
            <person name="Spring S."/>
            <person name="Brambilla E."/>
            <person name="Klenk H.-P."/>
            <person name="Eisen J.A."/>
        </authorList>
    </citation>
    <scope>NUCLEOTIDE SEQUENCE [LARGE SCALE GENOMIC DNA]</scope>
    <source>
        <strain>SNP6</strain>
    </source>
</reference>
<accession>F2KQG6</accession>
<dbReference type="GO" id="GO:0016020">
    <property type="term" value="C:membrane"/>
    <property type="evidence" value="ECO:0007669"/>
    <property type="project" value="InterPro"/>
</dbReference>
<feature type="transmembrane region" description="Helical" evidence="5">
    <location>
        <begin position="473"/>
        <end position="495"/>
    </location>
</feature>
<comment type="subcellular location">
    <subcellularLocation>
        <location evidence="1">Endomembrane system</location>
        <topology evidence="1">Multi-pass membrane protein</topology>
    </subcellularLocation>
</comment>
<organism evidence="7 8">
    <name type="scientific">Archaeoglobus veneficus (strain DSM 11195 / SNP6)</name>
    <dbReference type="NCBI Taxonomy" id="693661"/>
    <lineage>
        <taxon>Archaea</taxon>
        <taxon>Methanobacteriati</taxon>
        <taxon>Methanobacteriota</taxon>
        <taxon>Archaeoglobi</taxon>
        <taxon>Archaeoglobales</taxon>
        <taxon>Archaeoglobaceae</taxon>
        <taxon>Archaeoglobus</taxon>
    </lineage>
</organism>
<dbReference type="InterPro" id="IPR001193">
    <property type="entry name" value="MBTPS2"/>
</dbReference>
<dbReference type="Proteomes" id="UP000008136">
    <property type="component" value="Chromosome"/>
</dbReference>
<evidence type="ECO:0000256" key="5">
    <source>
        <dbReference type="SAM" id="Phobius"/>
    </source>
</evidence>
<dbReference type="HOGENOM" id="CLU_042134_1_0_2"/>
<dbReference type="PANTHER" id="PTHR13325:SF3">
    <property type="entry name" value="MEMBRANE-BOUND TRANSCRIPTION FACTOR SITE-2 PROTEASE"/>
    <property type="match status" value="1"/>
</dbReference>
<keyword evidence="2 5" id="KW-0812">Transmembrane</keyword>
<feature type="transmembrane region" description="Helical" evidence="5">
    <location>
        <begin position="6"/>
        <end position="22"/>
    </location>
</feature>
<dbReference type="Pfam" id="PF02163">
    <property type="entry name" value="Peptidase_M50"/>
    <property type="match status" value="1"/>
</dbReference>
<dbReference type="GO" id="GO:0005737">
    <property type="term" value="C:cytoplasm"/>
    <property type="evidence" value="ECO:0007669"/>
    <property type="project" value="TreeGrafter"/>
</dbReference>
<evidence type="ECO:0000256" key="2">
    <source>
        <dbReference type="ARBA" id="ARBA00022692"/>
    </source>
</evidence>
<name>F2KQG6_ARCVS</name>
<feature type="domain" description="Peptidase M50" evidence="6">
    <location>
        <begin position="120"/>
        <end position="475"/>
    </location>
</feature>
<dbReference type="PANTHER" id="PTHR13325">
    <property type="entry name" value="PROTEASE M50 MEMBRANE-BOUND TRANSCRIPTION FACTOR SITE 2 PROTEASE"/>
    <property type="match status" value="1"/>
</dbReference>
<evidence type="ECO:0000259" key="6">
    <source>
        <dbReference type="Pfam" id="PF02163"/>
    </source>
</evidence>
<dbReference type="OrthoDB" id="15212at2157"/>
<feature type="transmembrane region" description="Helical" evidence="5">
    <location>
        <begin position="120"/>
        <end position="140"/>
    </location>
</feature>
<protein>
    <submittedName>
        <fullName evidence="7">Peptidase M50</fullName>
    </submittedName>
</protein>
<dbReference type="GO" id="GO:0004222">
    <property type="term" value="F:metalloendopeptidase activity"/>
    <property type="evidence" value="ECO:0007669"/>
    <property type="project" value="InterPro"/>
</dbReference>
<evidence type="ECO:0000313" key="7">
    <source>
        <dbReference type="EMBL" id="AEA47699.1"/>
    </source>
</evidence>
<evidence type="ECO:0000256" key="4">
    <source>
        <dbReference type="ARBA" id="ARBA00023136"/>
    </source>
</evidence>
<dbReference type="EMBL" id="CP002588">
    <property type="protein sequence ID" value="AEA47699.1"/>
    <property type="molecule type" value="Genomic_DNA"/>
</dbReference>
<dbReference type="GO" id="GO:0012505">
    <property type="term" value="C:endomembrane system"/>
    <property type="evidence" value="ECO:0007669"/>
    <property type="project" value="UniProtKB-SubCell"/>
</dbReference>
<gene>
    <name evidence="7" type="ordered locus">Arcve_1700</name>
</gene>
<feature type="transmembrane region" description="Helical" evidence="5">
    <location>
        <begin position="413"/>
        <end position="436"/>
    </location>
</feature>
<dbReference type="InterPro" id="IPR008915">
    <property type="entry name" value="Peptidase_M50"/>
</dbReference>
<feature type="transmembrane region" description="Helical" evidence="5">
    <location>
        <begin position="63"/>
        <end position="86"/>
    </location>
</feature>
<feature type="transmembrane region" description="Helical" evidence="5">
    <location>
        <begin position="183"/>
        <end position="205"/>
    </location>
</feature>
<keyword evidence="4 5" id="KW-0472">Membrane</keyword>
<keyword evidence="8" id="KW-1185">Reference proteome</keyword>
<dbReference type="SUPFAM" id="SSF50156">
    <property type="entry name" value="PDZ domain-like"/>
    <property type="match status" value="2"/>
</dbReference>
<evidence type="ECO:0000256" key="3">
    <source>
        <dbReference type="ARBA" id="ARBA00022989"/>
    </source>
</evidence>
<evidence type="ECO:0000256" key="1">
    <source>
        <dbReference type="ARBA" id="ARBA00004127"/>
    </source>
</evidence>
<sequence>MLSPAGIAIVVIIVYWSIVEYLKSKGILEKYGISSIGPVLMVRTKRGLDTLEKLSRPKKFWRIVADAGIPAVFAGMIFMFLLIIAMDVVLFTSPPPPSPVTEPRNMLLIPWVNTLFPPEYLLLGLIVTLIVHELGHAILCRVEGVRVKALGVLLAIVPIGGFAEPDEKELVENTTRIQRIRIYSAGVISNFIVAIIAFSAFFYLLNFVSPLVVVVGADNTTELKTGDIIYEINGVKVRTPEDVTDALLKGDDVIIKADGKVVTLPKIAGVKIVDLYPEYPAAKAGLKKGMIIYRINDTETPTLYAFKKFMDSTKPGQTLSVFVYNNGSKEVYNVTLAKSPYGDSGFLGVVIEEYISGVSLGYSEVVLSQLKSLPSKLTTVHGWLTVVAMPLGFKGFGGEASKYFEPVILGDGLFYILNTLYWIGWINFYVGLFNCLPAIPLDGGRIFHESFTALLSRRFGERGEQMSMKTVRYLAYIVFASILLSAIIPNISGFLK</sequence>
<dbReference type="CDD" id="cd06159">
    <property type="entry name" value="S2P-M50_PDZ_Arch"/>
    <property type="match status" value="1"/>
</dbReference>
<evidence type="ECO:0000313" key="8">
    <source>
        <dbReference type="Proteomes" id="UP000008136"/>
    </source>
</evidence>
<dbReference type="AlphaFoldDB" id="F2KQG6"/>
<dbReference type="eggNOG" id="arCOG04064">
    <property type="taxonomic scope" value="Archaea"/>
</dbReference>
<proteinExistence type="predicted"/>
<dbReference type="KEGG" id="ave:Arcve_1700"/>
<dbReference type="PRINTS" id="PR01000">
    <property type="entry name" value="SREBPS2PTASE"/>
</dbReference>